<name>A0A2A4CTY4_9RHOB</name>
<comment type="caution">
    <text evidence="6">The sequence shown here is derived from an EMBL/GenBank/DDBJ whole genome shotgun (WGS) entry which is preliminary data.</text>
</comment>
<dbReference type="Proteomes" id="UP000243507">
    <property type="component" value="Unassembled WGS sequence"/>
</dbReference>
<keyword evidence="7" id="KW-1185">Reference proteome</keyword>
<feature type="transmembrane region" description="Helical" evidence="5">
    <location>
        <begin position="111"/>
        <end position="127"/>
    </location>
</feature>
<keyword evidence="4 5" id="KW-0472">Membrane</keyword>
<dbReference type="RefSeq" id="WP_096431098.1">
    <property type="nucleotide sequence ID" value="NZ_NTJD01000002.1"/>
</dbReference>
<dbReference type="GO" id="GO:0005886">
    <property type="term" value="C:plasma membrane"/>
    <property type="evidence" value="ECO:0007669"/>
    <property type="project" value="UniProtKB-SubCell"/>
</dbReference>
<accession>A0A2A4CTY4</accession>
<feature type="transmembrane region" description="Helical" evidence="5">
    <location>
        <begin position="50"/>
        <end position="73"/>
    </location>
</feature>
<keyword evidence="3 5" id="KW-1133">Transmembrane helix</keyword>
<feature type="transmembrane region" description="Helical" evidence="5">
    <location>
        <begin position="148"/>
        <end position="169"/>
    </location>
</feature>
<comment type="similarity">
    <text evidence="5">Belongs to the YciB family.</text>
</comment>
<comment type="function">
    <text evidence="5">Plays a role in cell envelope biogenesis, maintenance of cell envelope integrity and membrane homeostasis.</text>
</comment>
<proteinExistence type="inferred from homology"/>
<organism evidence="6 7">
    <name type="scientific">Pseudothioclava arenosa</name>
    <dbReference type="NCBI Taxonomy" id="1795308"/>
    <lineage>
        <taxon>Bacteria</taxon>
        <taxon>Pseudomonadati</taxon>
        <taxon>Pseudomonadota</taxon>
        <taxon>Alphaproteobacteria</taxon>
        <taxon>Rhodobacterales</taxon>
        <taxon>Paracoccaceae</taxon>
        <taxon>Pseudothioclava</taxon>
    </lineage>
</organism>
<dbReference type="OrthoDB" id="9788219at2"/>
<feature type="transmembrane region" description="Helical" evidence="5">
    <location>
        <begin position="175"/>
        <end position="194"/>
    </location>
</feature>
<dbReference type="Pfam" id="PF04279">
    <property type="entry name" value="IspA"/>
    <property type="match status" value="1"/>
</dbReference>
<keyword evidence="2 5" id="KW-0812">Transmembrane</keyword>
<evidence type="ECO:0000256" key="2">
    <source>
        <dbReference type="ARBA" id="ARBA00022692"/>
    </source>
</evidence>
<gene>
    <name evidence="5" type="primary">yciB</name>
    <name evidence="6" type="ORF">CLN94_03300</name>
</gene>
<reference evidence="6 7" key="1">
    <citation type="submission" date="2017-09" db="EMBL/GenBank/DDBJ databases">
        <title>A multilocus sequence analysis scheme for characterization of bacteria in the genus Thioclava.</title>
        <authorList>
            <person name="Liu Y."/>
            <person name="Shao Z."/>
        </authorList>
    </citation>
    <scope>NUCLEOTIDE SEQUENCE [LARGE SCALE GENOMIC DNA]</scope>
    <source>
        <strain evidence="6 7">CAU 1312</strain>
    </source>
</reference>
<evidence type="ECO:0000256" key="3">
    <source>
        <dbReference type="ARBA" id="ARBA00022989"/>
    </source>
</evidence>
<protein>
    <recommendedName>
        <fullName evidence="5">Inner membrane-spanning protein YciB</fullName>
    </recommendedName>
</protein>
<keyword evidence="1 5" id="KW-1003">Cell membrane</keyword>
<feature type="transmembrane region" description="Helical" evidence="5">
    <location>
        <begin position="21"/>
        <end position="38"/>
    </location>
</feature>
<keyword evidence="5" id="KW-0997">Cell inner membrane</keyword>
<evidence type="ECO:0000256" key="5">
    <source>
        <dbReference type="HAMAP-Rule" id="MF_00189"/>
    </source>
</evidence>
<sequence length="213" mass="23489">MTEQNSSGQVSGRAIPGKLKAALEYGPLLVFFAAFYLFKERAITVAGTEYSGFIVATAIFVPVLVAAMAVQYAITRHLSVMQIVTLVLVLAFGGLTVWLNDPTFFKMKPTLIYLLFAGALGVGLMRGKPWLQAVMGEVLPMTHEGWMILTRRFTALFLGLALANEIVWRTMSDEVWVNFKTFGLTAIMFIFIMTQSGVISRHGIDKDEDVGPN</sequence>
<dbReference type="PANTHER" id="PTHR36917:SF1">
    <property type="entry name" value="INNER MEMBRANE-SPANNING PROTEIN YCIB"/>
    <property type="match status" value="1"/>
</dbReference>
<evidence type="ECO:0000256" key="1">
    <source>
        <dbReference type="ARBA" id="ARBA00022475"/>
    </source>
</evidence>
<dbReference type="HAMAP" id="MF_00189">
    <property type="entry name" value="YciB"/>
    <property type="match status" value="1"/>
</dbReference>
<evidence type="ECO:0000256" key="4">
    <source>
        <dbReference type="ARBA" id="ARBA00023136"/>
    </source>
</evidence>
<dbReference type="InterPro" id="IPR006008">
    <property type="entry name" value="YciB"/>
</dbReference>
<feature type="transmembrane region" description="Helical" evidence="5">
    <location>
        <begin position="80"/>
        <end position="99"/>
    </location>
</feature>
<evidence type="ECO:0000313" key="7">
    <source>
        <dbReference type="Proteomes" id="UP000243507"/>
    </source>
</evidence>
<comment type="subcellular location">
    <subcellularLocation>
        <location evidence="5">Cell inner membrane</location>
        <topology evidence="5">Multi-pass membrane protein</topology>
    </subcellularLocation>
</comment>
<dbReference type="AlphaFoldDB" id="A0A2A4CTY4"/>
<evidence type="ECO:0000313" key="6">
    <source>
        <dbReference type="EMBL" id="PCD77544.1"/>
    </source>
</evidence>
<dbReference type="PANTHER" id="PTHR36917">
    <property type="entry name" value="INTRACELLULAR SEPTATION PROTEIN A-RELATED"/>
    <property type="match status" value="1"/>
</dbReference>
<dbReference type="EMBL" id="NTJD01000002">
    <property type="protein sequence ID" value="PCD77544.1"/>
    <property type="molecule type" value="Genomic_DNA"/>
</dbReference>